<dbReference type="InterPro" id="IPR011990">
    <property type="entry name" value="TPR-like_helical_dom_sf"/>
</dbReference>
<accession>A0A0K9NMH7</accession>
<feature type="repeat" description="PPR" evidence="2">
    <location>
        <begin position="169"/>
        <end position="203"/>
    </location>
</feature>
<dbReference type="PANTHER" id="PTHR47931:SF2">
    <property type="entry name" value="OS01G0228400 PROTEIN"/>
    <property type="match status" value="1"/>
</dbReference>
<evidence type="ECO:0000256" key="1">
    <source>
        <dbReference type="ARBA" id="ARBA00022737"/>
    </source>
</evidence>
<organism evidence="3 4">
    <name type="scientific">Zostera marina</name>
    <name type="common">Eelgrass</name>
    <dbReference type="NCBI Taxonomy" id="29655"/>
    <lineage>
        <taxon>Eukaryota</taxon>
        <taxon>Viridiplantae</taxon>
        <taxon>Streptophyta</taxon>
        <taxon>Embryophyta</taxon>
        <taxon>Tracheophyta</taxon>
        <taxon>Spermatophyta</taxon>
        <taxon>Magnoliopsida</taxon>
        <taxon>Liliopsida</taxon>
        <taxon>Zosteraceae</taxon>
        <taxon>Zostera</taxon>
    </lineage>
</organism>
<name>A0A0K9NMH7_ZOSMR</name>
<dbReference type="Gene3D" id="1.25.40.10">
    <property type="entry name" value="Tetratricopeptide repeat domain"/>
    <property type="match status" value="3"/>
</dbReference>
<feature type="repeat" description="PPR" evidence="2">
    <location>
        <begin position="451"/>
        <end position="486"/>
    </location>
</feature>
<dbReference type="InterPro" id="IPR002885">
    <property type="entry name" value="PPR_rpt"/>
</dbReference>
<dbReference type="OMA" id="CRMKDYG"/>
<keyword evidence="4" id="KW-1185">Reference proteome</keyword>
<dbReference type="EMBL" id="LFYR01001997">
    <property type="protein sequence ID" value="KMZ57961.1"/>
    <property type="molecule type" value="Genomic_DNA"/>
</dbReference>
<dbReference type="PANTHER" id="PTHR47931">
    <property type="entry name" value="OS01G0228400 PROTEIN"/>
    <property type="match status" value="1"/>
</dbReference>
<evidence type="ECO:0000256" key="2">
    <source>
        <dbReference type="PROSITE-ProRule" id="PRU00708"/>
    </source>
</evidence>
<feature type="repeat" description="PPR" evidence="2">
    <location>
        <begin position="416"/>
        <end position="450"/>
    </location>
</feature>
<keyword evidence="1" id="KW-0677">Repeat</keyword>
<feature type="repeat" description="PPR" evidence="2">
    <location>
        <begin position="346"/>
        <end position="380"/>
    </location>
</feature>
<comment type="caution">
    <text evidence="3">The sequence shown here is derived from an EMBL/GenBank/DDBJ whole genome shotgun (WGS) entry which is preliminary data.</text>
</comment>
<dbReference type="OrthoDB" id="185373at2759"/>
<sequence>MKTTTTQSWRRFFSSTVIPAPAPIPRTTLRYLPIPYRSLPDPVGQDQDYITVAHSHLIHADWSKLESMAAGLNDLRTKHIFLRIQRDPVLSFKFFDWIGKHRPPLVNLEISVIILHILTRYKRFRSSQSLINRFLMPDEKKKKKKNVKESVCSMIFYEVLNSYRLCESSPNVFDCLFKTYAHMKKFGAATEVFGLMKDYGFFPTVESCNAFLSSMLQFERADIMLSFYREMVRSRISPNSYTINMIMSGLCRSGNLDKAMRFFEQMEMLGFSNTASLNILIAGNCKKGLMEHAMTLKNSMIRKKGLHPNTITYNTIIHGFCKQGRMNEANKIFNEMNGPVIGVKPTTVTYNILIDGYSRKGDTEMSCRLHEEMLMNDIKPDIITYNGLIWGFCNLGKMRKAAVLLKDLNDHDLQPNASTFDALLTGQCKRQNSEKGFQIYKAMKICGHYPNQNACNLLISTFCKNGDFEGAVEIVKELMLERWMIPEKTTLVNMFRNIYKTGKNHLVSRLELELLGRQKMIADCITAGQILAKQSSILKEEQRKSDEA</sequence>
<reference evidence="4" key="1">
    <citation type="journal article" date="2016" name="Nature">
        <title>The genome of the seagrass Zostera marina reveals angiosperm adaptation to the sea.</title>
        <authorList>
            <person name="Olsen J.L."/>
            <person name="Rouze P."/>
            <person name="Verhelst B."/>
            <person name="Lin Y.-C."/>
            <person name="Bayer T."/>
            <person name="Collen J."/>
            <person name="Dattolo E."/>
            <person name="De Paoli E."/>
            <person name="Dittami S."/>
            <person name="Maumus F."/>
            <person name="Michel G."/>
            <person name="Kersting A."/>
            <person name="Lauritano C."/>
            <person name="Lohaus R."/>
            <person name="Toepel M."/>
            <person name="Tonon T."/>
            <person name="Vanneste K."/>
            <person name="Amirebrahimi M."/>
            <person name="Brakel J."/>
            <person name="Bostroem C."/>
            <person name="Chovatia M."/>
            <person name="Grimwood J."/>
            <person name="Jenkins J.W."/>
            <person name="Jueterbock A."/>
            <person name="Mraz A."/>
            <person name="Stam W.T."/>
            <person name="Tice H."/>
            <person name="Bornberg-Bauer E."/>
            <person name="Green P.J."/>
            <person name="Pearson G.A."/>
            <person name="Procaccini G."/>
            <person name="Duarte C.M."/>
            <person name="Schmutz J."/>
            <person name="Reusch T.B.H."/>
            <person name="Van de Peer Y."/>
        </authorList>
    </citation>
    <scope>NUCLEOTIDE SEQUENCE [LARGE SCALE GENOMIC DNA]</scope>
    <source>
        <strain evidence="4">cv. Finnish</strain>
    </source>
</reference>
<feature type="repeat" description="PPR" evidence="2">
    <location>
        <begin position="381"/>
        <end position="415"/>
    </location>
</feature>
<dbReference type="NCBIfam" id="TIGR00756">
    <property type="entry name" value="PPR"/>
    <property type="match status" value="7"/>
</dbReference>
<dbReference type="Pfam" id="PF12854">
    <property type="entry name" value="PPR_1"/>
    <property type="match status" value="2"/>
</dbReference>
<dbReference type="Pfam" id="PF13041">
    <property type="entry name" value="PPR_2"/>
    <property type="match status" value="2"/>
</dbReference>
<dbReference type="GO" id="GO:0003729">
    <property type="term" value="F:mRNA binding"/>
    <property type="evidence" value="ECO:0000318"/>
    <property type="project" value="GO_Central"/>
</dbReference>
<dbReference type="PROSITE" id="PS51375">
    <property type="entry name" value="PPR"/>
    <property type="match status" value="7"/>
</dbReference>
<gene>
    <name evidence="3" type="ORF">ZOSMA_80G00540</name>
</gene>
<protein>
    <submittedName>
        <fullName evidence="3">Putative Pentatricopeptide repeat-containing protein</fullName>
    </submittedName>
</protein>
<feature type="repeat" description="PPR" evidence="2">
    <location>
        <begin position="239"/>
        <end position="273"/>
    </location>
</feature>
<dbReference type="AlphaFoldDB" id="A0A0K9NMH7"/>
<dbReference type="Proteomes" id="UP000036987">
    <property type="component" value="Unassembled WGS sequence"/>
</dbReference>
<proteinExistence type="predicted"/>
<dbReference type="STRING" id="29655.A0A0K9NMH7"/>
<feature type="repeat" description="PPR" evidence="2">
    <location>
        <begin position="309"/>
        <end position="339"/>
    </location>
</feature>
<dbReference type="Pfam" id="PF01535">
    <property type="entry name" value="PPR"/>
    <property type="match status" value="1"/>
</dbReference>
<evidence type="ECO:0000313" key="3">
    <source>
        <dbReference type="EMBL" id="KMZ57961.1"/>
    </source>
</evidence>
<evidence type="ECO:0000313" key="4">
    <source>
        <dbReference type="Proteomes" id="UP000036987"/>
    </source>
</evidence>